<dbReference type="GO" id="GO:0046061">
    <property type="term" value="P:dATP catabolic process"/>
    <property type="evidence" value="ECO:0007669"/>
    <property type="project" value="TreeGrafter"/>
</dbReference>
<dbReference type="NCBIfam" id="TIGR00444">
    <property type="entry name" value="mazG"/>
    <property type="match status" value="1"/>
</dbReference>
<sequence length="494" mass="57079">MTNKNITVIGLGAGNLEQMSLGVYNQLTQEKGKIFVRTLDHPVMPSLIERGVTFFSFDSVYENHDDFEAVYEEIVDALLVEATNKDIVYAVPGHPMLAERTVKLLLEKEKEDANLHITLKGGQSYLDSMFSALKIDPIEGFQFIDATSFDRFHLQYGNHLIFSQVYDQMIASEVKLALLEDLPHDFLVYIVNAAGTEEEWVKEVPLFELDRTISISNLMSIYVPPVDKKYRTHQFTSLREVIAELRGPNGCPWDQKQTHDSLRPYLIEEAYEVIEAINEKDDTQLADELGDVLLQIMLHSQIGEEAGYFTVDDVIRNITEKMIRRHPHVFQKTSVTGEEDVLTNWEEIKKKEKGNKGNKQSLLEGIEKSLPALLYAKELQAKAAKVGFDWNNPEPMWEKVTEEIKEFKEVIENSNLQAQEEEFGDILFSLINIARFYRIDPELALFRTNKKFQSRFQYMEHKIKANGNELLNMTLKEMDHYWELAKKAEKEREQ</sequence>
<dbReference type="InterPro" id="IPR004518">
    <property type="entry name" value="MazG-like_dom"/>
</dbReference>
<dbReference type="GO" id="GO:0046052">
    <property type="term" value="P:UTP catabolic process"/>
    <property type="evidence" value="ECO:0007669"/>
    <property type="project" value="TreeGrafter"/>
</dbReference>
<dbReference type="PANTHER" id="PTHR30522:SF0">
    <property type="entry name" value="NUCLEOSIDE TRIPHOSPHATE PYROPHOSPHOHYDROLASE"/>
    <property type="match status" value="1"/>
</dbReference>
<dbReference type="GO" id="GO:0047429">
    <property type="term" value="F:nucleoside triphosphate diphosphatase activity"/>
    <property type="evidence" value="ECO:0007669"/>
    <property type="project" value="InterPro"/>
</dbReference>
<dbReference type="CDD" id="cd11528">
    <property type="entry name" value="NTP-PPase_MazG_Nterm"/>
    <property type="match status" value="1"/>
</dbReference>
<dbReference type="CDD" id="cd11529">
    <property type="entry name" value="NTP-PPase_MazG_Cterm"/>
    <property type="match status" value="1"/>
</dbReference>
<evidence type="ECO:0000259" key="2">
    <source>
        <dbReference type="Pfam" id="PF03819"/>
    </source>
</evidence>
<dbReference type="FunFam" id="1.10.287.1080:FF:000003">
    <property type="entry name" value="Nucleoside triphosphate pyrophosphohydrolase"/>
    <property type="match status" value="1"/>
</dbReference>
<dbReference type="InterPro" id="IPR035013">
    <property type="entry name" value="YabN_N"/>
</dbReference>
<dbReference type="GO" id="GO:0006203">
    <property type="term" value="P:dGTP catabolic process"/>
    <property type="evidence" value="ECO:0007669"/>
    <property type="project" value="TreeGrafter"/>
</dbReference>
<proteinExistence type="predicted"/>
<feature type="domain" description="Tetrapyrrole methylase" evidence="1">
    <location>
        <begin position="6"/>
        <end position="209"/>
    </location>
</feature>
<dbReference type="InterPro" id="IPR048011">
    <property type="entry name" value="NTP-PPase_MazG-like_C"/>
</dbReference>
<accession>A0A841Q9R9</accession>
<comment type="caution">
    <text evidence="3">The sequence shown here is derived from an EMBL/GenBank/DDBJ whole genome shotgun (WGS) entry which is preliminary data.</text>
</comment>
<feature type="domain" description="NTP pyrophosphohydrolase MazG-like" evidence="2">
    <location>
        <begin position="393"/>
        <end position="455"/>
    </location>
</feature>
<dbReference type="PIRSF" id="PIRSF002845">
    <property type="entry name" value="Ttrprl_mtas_MazG"/>
    <property type="match status" value="1"/>
</dbReference>
<dbReference type="InterPro" id="IPR000878">
    <property type="entry name" value="4pyrrol_Mease"/>
</dbReference>
<dbReference type="InterPro" id="IPR035996">
    <property type="entry name" value="4pyrrol_Methylase_sf"/>
</dbReference>
<dbReference type="AlphaFoldDB" id="A0A841Q9R9"/>
<protein>
    <submittedName>
        <fullName evidence="3">Tetrapyrrole methylase family protein/MazG family protein</fullName>
    </submittedName>
</protein>
<dbReference type="Pfam" id="PF03819">
    <property type="entry name" value="MazG"/>
    <property type="match status" value="2"/>
</dbReference>
<organism evidence="3 4">
    <name type="scientific">Salirhabdus euzebyi</name>
    <dbReference type="NCBI Taxonomy" id="394506"/>
    <lineage>
        <taxon>Bacteria</taxon>
        <taxon>Bacillati</taxon>
        <taxon>Bacillota</taxon>
        <taxon>Bacilli</taxon>
        <taxon>Bacillales</taxon>
        <taxon>Bacillaceae</taxon>
        <taxon>Salirhabdus</taxon>
    </lineage>
</organism>
<dbReference type="Proteomes" id="UP000581688">
    <property type="component" value="Unassembled WGS sequence"/>
</dbReference>
<dbReference type="CDD" id="cd11723">
    <property type="entry name" value="YabN_N_like"/>
    <property type="match status" value="1"/>
</dbReference>
<dbReference type="RefSeq" id="WP_174497724.1">
    <property type="nucleotide sequence ID" value="NZ_CADDWK010000018.1"/>
</dbReference>
<dbReference type="GO" id="GO:0006950">
    <property type="term" value="P:response to stress"/>
    <property type="evidence" value="ECO:0007669"/>
    <property type="project" value="UniProtKB-ARBA"/>
</dbReference>
<evidence type="ECO:0000259" key="1">
    <source>
        <dbReference type="Pfam" id="PF00590"/>
    </source>
</evidence>
<keyword evidence="4" id="KW-1185">Reference proteome</keyword>
<evidence type="ECO:0000313" key="3">
    <source>
        <dbReference type="EMBL" id="MBB6455251.1"/>
    </source>
</evidence>
<feature type="domain" description="NTP pyrophosphohydrolase MazG-like" evidence="2">
    <location>
        <begin position="257"/>
        <end position="330"/>
    </location>
</feature>
<dbReference type="InterPro" id="IPR024180">
    <property type="entry name" value="Tetrapyrrole_Mease/MazG_pred"/>
</dbReference>
<dbReference type="GO" id="GO:0008168">
    <property type="term" value="F:methyltransferase activity"/>
    <property type="evidence" value="ECO:0007669"/>
    <property type="project" value="UniProtKB-KW"/>
</dbReference>
<keyword evidence="3" id="KW-0489">Methyltransferase</keyword>
<evidence type="ECO:0000313" key="4">
    <source>
        <dbReference type="Proteomes" id="UP000581688"/>
    </source>
</evidence>
<dbReference type="Gene3D" id="1.10.287.1080">
    <property type="entry name" value="MazG-like"/>
    <property type="match status" value="2"/>
</dbReference>
<dbReference type="SUPFAM" id="SSF53790">
    <property type="entry name" value="Tetrapyrrole methylase"/>
    <property type="match status" value="1"/>
</dbReference>
<dbReference type="GO" id="GO:0046047">
    <property type="term" value="P:TTP catabolic process"/>
    <property type="evidence" value="ECO:0007669"/>
    <property type="project" value="TreeGrafter"/>
</dbReference>
<dbReference type="Pfam" id="PF00590">
    <property type="entry name" value="TP_methylase"/>
    <property type="match status" value="1"/>
</dbReference>
<reference evidence="3 4" key="1">
    <citation type="submission" date="2020-08" db="EMBL/GenBank/DDBJ databases">
        <title>Genomic Encyclopedia of Type Strains, Phase IV (KMG-IV): sequencing the most valuable type-strain genomes for metagenomic binning, comparative biology and taxonomic classification.</title>
        <authorList>
            <person name="Goeker M."/>
        </authorList>
    </citation>
    <scope>NUCLEOTIDE SEQUENCE [LARGE SCALE GENOMIC DNA]</scope>
    <source>
        <strain evidence="3 4">DSM 19612</strain>
    </source>
</reference>
<dbReference type="NCBIfam" id="NF007113">
    <property type="entry name" value="PRK09562.1"/>
    <property type="match status" value="1"/>
</dbReference>
<dbReference type="SUPFAM" id="SSF101386">
    <property type="entry name" value="all-alpha NTP pyrophosphatases"/>
    <property type="match status" value="2"/>
</dbReference>
<dbReference type="FunFam" id="1.10.287.1080:FF:000001">
    <property type="entry name" value="Nucleoside triphosphate pyrophosphohydrolase"/>
    <property type="match status" value="1"/>
</dbReference>
<dbReference type="Gene3D" id="3.40.1010.10">
    <property type="entry name" value="Cobalt-precorrin-4 Transmethylase, Domain 1"/>
    <property type="match status" value="1"/>
</dbReference>
<dbReference type="PANTHER" id="PTHR30522">
    <property type="entry name" value="NUCLEOSIDE TRIPHOSPHATE PYROPHOSPHOHYDROLASE"/>
    <property type="match status" value="1"/>
</dbReference>
<name>A0A841Q9R9_9BACI</name>
<gene>
    <name evidence="3" type="ORF">HNQ94_003748</name>
</gene>
<dbReference type="InterPro" id="IPR048015">
    <property type="entry name" value="NTP-PPase_MazG-like_N"/>
</dbReference>
<dbReference type="GO" id="GO:0046076">
    <property type="term" value="P:dTTP catabolic process"/>
    <property type="evidence" value="ECO:0007669"/>
    <property type="project" value="TreeGrafter"/>
</dbReference>
<dbReference type="InterPro" id="IPR011551">
    <property type="entry name" value="NTP_PyrPHydrolase_MazG"/>
</dbReference>
<dbReference type="EMBL" id="JACHGH010000017">
    <property type="protein sequence ID" value="MBB6455251.1"/>
    <property type="molecule type" value="Genomic_DNA"/>
</dbReference>
<dbReference type="GO" id="GO:0046081">
    <property type="term" value="P:dUTP catabolic process"/>
    <property type="evidence" value="ECO:0007669"/>
    <property type="project" value="TreeGrafter"/>
</dbReference>
<keyword evidence="3" id="KW-0808">Transferase</keyword>
<dbReference type="GO" id="GO:0032259">
    <property type="term" value="P:methylation"/>
    <property type="evidence" value="ECO:0007669"/>
    <property type="project" value="UniProtKB-KW"/>
</dbReference>
<dbReference type="InterPro" id="IPR014777">
    <property type="entry name" value="4pyrrole_Mease_sub1"/>
</dbReference>